<evidence type="ECO:0000313" key="1">
    <source>
        <dbReference type="EMBL" id="MDO1514713.1"/>
    </source>
</evidence>
<protein>
    <submittedName>
        <fullName evidence="1">Uncharacterized protein</fullName>
    </submittedName>
</protein>
<name>A0ABT8RV07_9FLAO</name>
<proteinExistence type="predicted"/>
<evidence type="ECO:0000313" key="2">
    <source>
        <dbReference type="Proteomes" id="UP001168579"/>
    </source>
</evidence>
<keyword evidence="2" id="KW-1185">Reference proteome</keyword>
<dbReference type="RefSeq" id="WP_304437342.1">
    <property type="nucleotide sequence ID" value="NZ_JAUKUC010000001.1"/>
</dbReference>
<reference evidence="1" key="1">
    <citation type="journal article" date="2014" name="Int. J. Syst. Evol. Microbiol.">
        <title>Complete genome of a new Firmicutes species belonging to the dominant human colonic microbiota ('Ruminococcus bicirculans') reveals two chromosomes and a selective capacity to utilize plant glucans.</title>
        <authorList>
            <consortium name="NISC Comparative Sequencing Program"/>
            <person name="Wegmann U."/>
            <person name="Louis P."/>
            <person name="Goesmann A."/>
            <person name="Henrissat B."/>
            <person name="Duncan S.H."/>
            <person name="Flint H.J."/>
        </authorList>
    </citation>
    <scope>NUCLEOTIDE SEQUENCE</scope>
    <source>
        <strain evidence="1">CECT 8869</strain>
    </source>
</reference>
<dbReference type="Proteomes" id="UP001168579">
    <property type="component" value="Unassembled WGS sequence"/>
</dbReference>
<organism evidence="1 2">
    <name type="scientific">Maribacter confluentis</name>
    <dbReference type="NCBI Taxonomy" id="1656093"/>
    <lineage>
        <taxon>Bacteria</taxon>
        <taxon>Pseudomonadati</taxon>
        <taxon>Bacteroidota</taxon>
        <taxon>Flavobacteriia</taxon>
        <taxon>Flavobacteriales</taxon>
        <taxon>Flavobacteriaceae</taxon>
        <taxon>Maribacter</taxon>
    </lineage>
</organism>
<reference evidence="1" key="2">
    <citation type="submission" date="2023-06" db="EMBL/GenBank/DDBJ databases">
        <authorList>
            <person name="Lucena T."/>
            <person name="Sun Q."/>
        </authorList>
    </citation>
    <scope>NUCLEOTIDE SEQUENCE</scope>
    <source>
        <strain evidence="1">CECT 8869</strain>
    </source>
</reference>
<sequence length="45" mass="5357">MNEGAVQTFKGNKFYLMDYMGLETIPFKIDNLKNYYNPTNVRYIT</sequence>
<dbReference type="EMBL" id="JAUKUC010000001">
    <property type="protein sequence ID" value="MDO1514713.1"/>
    <property type="molecule type" value="Genomic_DNA"/>
</dbReference>
<gene>
    <name evidence="1" type="ORF">Q2T41_18825</name>
</gene>
<accession>A0ABT8RV07</accession>
<comment type="caution">
    <text evidence="1">The sequence shown here is derived from an EMBL/GenBank/DDBJ whole genome shotgun (WGS) entry which is preliminary data.</text>
</comment>